<sequence>MSVLGENPLENLFEIDEENKKIEVKISEKQERYPVIMPGENIELHLKEKKITSRRLLASNCVLDYQLLHEAPRKHIDINLREDEIKAYLDIKLKPAIKYEISLNEIREGIKIEGKQVNSKVPELTKKDITSELAEAGIFYGIKREKIADIAAKNSGCEGELIAEGKKPIPGESASINRIVPERVKKQNKNSREKIDHYQNIIFSVLPGEIIAEKKGPTEGKPGKSVTGKMIPAQDGEDIELEAEEGAQLSDDGHKVIALISGRPEFKEDKEGLKARVVSRYLIAGDIDKSEGNVEFAGDLKVTGSIQDYFGAIAEKNISVKKQINNAEIKAGGDIFVGGSIAGAKLYAGLLNFKGEHEKLEIGNALQDLYSFFLTNADNLVKKLEKEESAHLEIRKLILENRSVRKSIKQINSLWKKYEKEDRKLPASLPLTGKEIKWLHDFVFGDMLLDKDKTRDQFINIVDNLKNWAAAENNGQGNIVVRQAQNSSLTAAEDVVILGEGSYTSTIKAGKNIIVRQKNAFFKSGQANAQRWFVSGCAGTPMSQTTIRVGEGIIVNRVKGPIIVGTWNDKKTIAPQKTTLYLQVNEEGKLQEKSFSKWRNMVAKKIDKELISAWKSL</sequence>
<dbReference type="STRING" id="321763.SAMN04488692_1208"/>
<dbReference type="OrthoDB" id="1279at2"/>
<dbReference type="EMBL" id="FNGO01000020">
    <property type="protein sequence ID" value="SDM18118.1"/>
    <property type="molecule type" value="Genomic_DNA"/>
</dbReference>
<keyword evidence="3" id="KW-1185">Reference proteome</keyword>
<dbReference type="InterPro" id="IPR046865">
    <property type="entry name" value="FapA_b_solenoid"/>
</dbReference>
<accession>A0A1G9R4F6</accession>
<dbReference type="RefSeq" id="WP_089761251.1">
    <property type="nucleotide sequence ID" value="NZ_FNGO01000020.1"/>
</dbReference>
<proteinExistence type="predicted"/>
<dbReference type="InterPro" id="IPR046866">
    <property type="entry name" value="FapA_N"/>
</dbReference>
<dbReference type="PANTHER" id="PTHR38032">
    <property type="entry name" value="POLYMERASE-RELATED"/>
    <property type="match status" value="1"/>
</dbReference>
<evidence type="ECO:0000313" key="2">
    <source>
        <dbReference type="EMBL" id="SDM18118.1"/>
    </source>
</evidence>
<dbReference type="Pfam" id="PF20250">
    <property type="entry name" value="FapA_N"/>
    <property type="match status" value="1"/>
</dbReference>
<evidence type="ECO:0000259" key="1">
    <source>
        <dbReference type="Pfam" id="PF20250"/>
    </source>
</evidence>
<feature type="domain" description="Flagellar Assembly Protein A N-terminal region" evidence="1">
    <location>
        <begin position="77"/>
        <end position="268"/>
    </location>
</feature>
<dbReference type="Proteomes" id="UP000199476">
    <property type="component" value="Unassembled WGS sequence"/>
</dbReference>
<name>A0A1G9R4F6_9FIRM</name>
<dbReference type="InterPro" id="IPR005646">
    <property type="entry name" value="FapA"/>
</dbReference>
<dbReference type="PANTHER" id="PTHR38032:SF1">
    <property type="entry name" value="RNA-BINDING PROTEIN KHPB N-TERMINAL DOMAIN-CONTAINING PROTEIN"/>
    <property type="match status" value="1"/>
</dbReference>
<protein>
    <recommendedName>
        <fullName evidence="1">Flagellar Assembly Protein A N-terminal region domain-containing protein</fullName>
    </recommendedName>
</protein>
<evidence type="ECO:0000313" key="3">
    <source>
        <dbReference type="Proteomes" id="UP000199476"/>
    </source>
</evidence>
<gene>
    <name evidence="2" type="ORF">SAMN04488692_1208</name>
</gene>
<dbReference type="Pfam" id="PF03961">
    <property type="entry name" value="FapA"/>
    <property type="match status" value="1"/>
</dbReference>
<dbReference type="AlphaFoldDB" id="A0A1G9R4F6"/>
<organism evidence="2 3">
    <name type="scientific">Halarsenatibacter silvermanii</name>
    <dbReference type="NCBI Taxonomy" id="321763"/>
    <lineage>
        <taxon>Bacteria</taxon>
        <taxon>Bacillati</taxon>
        <taxon>Bacillota</taxon>
        <taxon>Clostridia</taxon>
        <taxon>Halanaerobiales</taxon>
        <taxon>Halarsenatibacteraceae</taxon>
        <taxon>Halarsenatibacter</taxon>
    </lineage>
</organism>
<reference evidence="2 3" key="1">
    <citation type="submission" date="2016-10" db="EMBL/GenBank/DDBJ databases">
        <authorList>
            <person name="de Groot N.N."/>
        </authorList>
    </citation>
    <scope>NUCLEOTIDE SEQUENCE [LARGE SCALE GENOMIC DNA]</scope>
    <source>
        <strain evidence="2 3">SLAS-1</strain>
    </source>
</reference>